<dbReference type="Proteomes" id="UP001148629">
    <property type="component" value="Unassembled WGS sequence"/>
</dbReference>
<name>A0ACC1SC19_9HYPO</name>
<evidence type="ECO:0000313" key="1">
    <source>
        <dbReference type="EMBL" id="KAJ3536420.1"/>
    </source>
</evidence>
<gene>
    <name evidence="1" type="ORF">NM208_g6722</name>
</gene>
<keyword evidence="2" id="KW-1185">Reference proteome</keyword>
<sequence length="293" mass="34097">MAASPASFLSLALEIREMIYDLVFEQVEFSNLLTSKTAYTPTSCPLLYVHPTISNDLLPRLYKNHAIVIPIQEPCDYTHGKPWLVHHLEASSRMMKQRSDKLIIEASQTKPCYSIGSDGKREKHNSFWDDEDGGGEFAKKLIQDLLSMNPRLSNVSRIEFFFWCGDWYVWQQHWEEGLKQLREEWDRPITVYVQLNLFGFEDPECGDMGSNFVQCWHDQAEYDEEFSSWLDFAAIDLDYAEHQAGKFEGRNFDPTAWEDPYFLDREEKEQENALHCGATECRPLFVKTGPGPW</sequence>
<evidence type="ECO:0000313" key="2">
    <source>
        <dbReference type="Proteomes" id="UP001148629"/>
    </source>
</evidence>
<reference evidence="1" key="1">
    <citation type="submission" date="2022-08" db="EMBL/GenBank/DDBJ databases">
        <title>Genome Sequence of Fusarium decemcellulare.</title>
        <authorList>
            <person name="Buettner E."/>
        </authorList>
    </citation>
    <scope>NUCLEOTIDE SEQUENCE</scope>
    <source>
        <strain evidence="1">Babe19</strain>
    </source>
</reference>
<comment type="caution">
    <text evidence="1">The sequence shown here is derived from an EMBL/GenBank/DDBJ whole genome shotgun (WGS) entry which is preliminary data.</text>
</comment>
<protein>
    <submittedName>
        <fullName evidence="1">Uncharacterized protein</fullName>
    </submittedName>
</protein>
<proteinExistence type="predicted"/>
<dbReference type="EMBL" id="JANRMS010000644">
    <property type="protein sequence ID" value="KAJ3536420.1"/>
    <property type="molecule type" value="Genomic_DNA"/>
</dbReference>
<organism evidence="1 2">
    <name type="scientific">Fusarium decemcellulare</name>
    <dbReference type="NCBI Taxonomy" id="57161"/>
    <lineage>
        <taxon>Eukaryota</taxon>
        <taxon>Fungi</taxon>
        <taxon>Dikarya</taxon>
        <taxon>Ascomycota</taxon>
        <taxon>Pezizomycotina</taxon>
        <taxon>Sordariomycetes</taxon>
        <taxon>Hypocreomycetidae</taxon>
        <taxon>Hypocreales</taxon>
        <taxon>Nectriaceae</taxon>
        <taxon>Fusarium</taxon>
        <taxon>Fusarium decemcellulare species complex</taxon>
    </lineage>
</organism>
<accession>A0ACC1SC19</accession>